<dbReference type="InterPro" id="IPR006015">
    <property type="entry name" value="Universal_stress_UspA"/>
</dbReference>
<reference evidence="5" key="1">
    <citation type="journal article" date="2012" name="Stand. Genomic Sci.">
        <title>Genome sequence of the Antarctic rhodopsins-containing flavobacterium Gillisia limnaea type strain (R-8282(T)).</title>
        <authorList>
            <person name="Riedel T."/>
            <person name="Held B."/>
            <person name="Nolan M."/>
            <person name="Lucas S."/>
            <person name="Lapidus A."/>
            <person name="Tice H."/>
            <person name="Del Rio T.G."/>
            <person name="Cheng J.F."/>
            <person name="Han C."/>
            <person name="Tapia R."/>
            <person name="Goodwin L.A."/>
            <person name="Pitluck S."/>
            <person name="Liolios K."/>
            <person name="Mavromatis K."/>
            <person name="Pagani I."/>
            <person name="Ivanova N."/>
            <person name="Mikhailova N."/>
            <person name="Pati A."/>
            <person name="Chen A."/>
            <person name="Palaniappan K."/>
            <person name="Land M."/>
            <person name="Rohde M."/>
            <person name="Tindall B.J."/>
            <person name="Detter J.C."/>
            <person name="Goker M."/>
            <person name="Bristow J."/>
            <person name="Eisen J.A."/>
            <person name="Markowitz V."/>
            <person name="Hugenholtz P."/>
            <person name="Kyrpides N.C."/>
            <person name="Klenk H.P."/>
            <person name="Woyke T."/>
        </authorList>
    </citation>
    <scope>NUCLEOTIDE SEQUENCE [LARGE SCALE GENOMIC DNA]</scope>
    <source>
        <strain evidence="5">DSM 15749 / LMG 21470 / R-8282</strain>
    </source>
</reference>
<organism evidence="4 5">
    <name type="scientific">Gillisia limnaea (strain DSM 15749 / LMG 21470 / R-8282)</name>
    <dbReference type="NCBI Taxonomy" id="865937"/>
    <lineage>
        <taxon>Bacteria</taxon>
        <taxon>Pseudomonadati</taxon>
        <taxon>Bacteroidota</taxon>
        <taxon>Flavobacteriia</taxon>
        <taxon>Flavobacteriales</taxon>
        <taxon>Flavobacteriaceae</taxon>
        <taxon>Gillisia</taxon>
    </lineage>
</organism>
<protein>
    <recommendedName>
        <fullName evidence="2">Universal stress protein</fullName>
    </recommendedName>
</protein>
<evidence type="ECO:0000256" key="1">
    <source>
        <dbReference type="ARBA" id="ARBA00008791"/>
    </source>
</evidence>
<feature type="domain" description="UspA" evidence="3">
    <location>
        <begin position="3"/>
        <end position="139"/>
    </location>
</feature>
<name>H2BVI2_GILLR</name>
<dbReference type="InterPro" id="IPR006016">
    <property type="entry name" value="UspA"/>
</dbReference>
<dbReference type="InterPro" id="IPR014729">
    <property type="entry name" value="Rossmann-like_a/b/a_fold"/>
</dbReference>
<dbReference type="Gene3D" id="3.40.50.620">
    <property type="entry name" value="HUPs"/>
    <property type="match status" value="1"/>
</dbReference>
<evidence type="ECO:0000313" key="5">
    <source>
        <dbReference type="Proteomes" id="UP000003844"/>
    </source>
</evidence>
<proteinExistence type="inferred from homology"/>
<keyword evidence="5" id="KW-1185">Reference proteome</keyword>
<dbReference type="PANTHER" id="PTHR46268:SF15">
    <property type="entry name" value="UNIVERSAL STRESS PROTEIN HP_0031"/>
    <property type="match status" value="1"/>
</dbReference>
<evidence type="ECO:0000259" key="3">
    <source>
        <dbReference type="Pfam" id="PF00582"/>
    </source>
</evidence>
<dbReference type="AlphaFoldDB" id="H2BVI2"/>
<evidence type="ECO:0000256" key="2">
    <source>
        <dbReference type="PIRNR" id="PIRNR006276"/>
    </source>
</evidence>
<dbReference type="PANTHER" id="PTHR46268">
    <property type="entry name" value="STRESS RESPONSE PROTEIN NHAX"/>
    <property type="match status" value="1"/>
</dbReference>
<keyword evidence="2" id="KW-0963">Cytoplasm</keyword>
<dbReference type="eggNOG" id="COG0589">
    <property type="taxonomic scope" value="Bacteria"/>
</dbReference>
<comment type="subcellular location">
    <subcellularLocation>
        <location evidence="2">Cytoplasm</location>
    </subcellularLocation>
</comment>
<dbReference type="GO" id="GO:0005737">
    <property type="term" value="C:cytoplasm"/>
    <property type="evidence" value="ECO:0007669"/>
    <property type="project" value="UniProtKB-SubCell"/>
</dbReference>
<gene>
    <name evidence="4" type="ORF">Gilli_2258</name>
</gene>
<dbReference type="OrthoDB" id="9788959at2"/>
<dbReference type="PRINTS" id="PR01438">
    <property type="entry name" value="UNVRSLSTRESS"/>
</dbReference>
<accession>H2BVI2</accession>
<dbReference type="CDD" id="cd00293">
    <property type="entry name" value="USP-like"/>
    <property type="match status" value="1"/>
</dbReference>
<dbReference type="HOGENOM" id="CLU_049301_11_2_10"/>
<evidence type="ECO:0000313" key="4">
    <source>
        <dbReference type="EMBL" id="EHQ02890.1"/>
    </source>
</evidence>
<comment type="similarity">
    <text evidence="1 2">Belongs to the universal stress protein A family.</text>
</comment>
<dbReference type="PIRSF" id="PIRSF006276">
    <property type="entry name" value="UspA"/>
    <property type="match status" value="1"/>
</dbReference>
<dbReference type="SUPFAM" id="SSF52402">
    <property type="entry name" value="Adenine nucleotide alpha hydrolases-like"/>
    <property type="match status" value="1"/>
</dbReference>
<dbReference type="EMBL" id="JH594606">
    <property type="protein sequence ID" value="EHQ02890.1"/>
    <property type="molecule type" value="Genomic_DNA"/>
</dbReference>
<dbReference type="Proteomes" id="UP000003844">
    <property type="component" value="Unassembled WGS sequence"/>
</dbReference>
<dbReference type="RefSeq" id="WP_006989200.1">
    <property type="nucleotide sequence ID" value="NZ_JH594606.1"/>
</dbReference>
<dbReference type="Pfam" id="PF00582">
    <property type="entry name" value="Usp"/>
    <property type="match status" value="1"/>
</dbReference>
<sequence>MNYKRILIAIDEESSAENVAKKGLQLGKQLKAEIAVVSVADTTALLSEGGVTPDEMADIIRKDTRESQKKILDNVFRDYEVAQFVEEGKPHESILKVASEWNADILVMGTMARRGLSQVLMGSVSEKVIKNSDIPVFIVTTEE</sequence>